<feature type="compositionally biased region" description="Low complexity" evidence="1">
    <location>
        <begin position="647"/>
        <end position="660"/>
    </location>
</feature>
<dbReference type="GeneID" id="114455518"/>
<feature type="compositionally biased region" description="Polar residues" evidence="1">
    <location>
        <begin position="676"/>
        <end position="687"/>
    </location>
</feature>
<protein>
    <recommendedName>
        <fullName evidence="2">DUF4592 domain-containing protein</fullName>
    </recommendedName>
</protein>
<feature type="region of interest" description="Disordered" evidence="1">
    <location>
        <begin position="856"/>
        <end position="970"/>
    </location>
</feature>
<dbReference type="RefSeq" id="XP_028292625.1">
    <property type="nucleotide sequence ID" value="XM_028436824.1"/>
</dbReference>
<reference evidence="3" key="2">
    <citation type="submission" date="2025-08" db="UniProtKB">
        <authorList>
            <consortium name="Ensembl"/>
        </authorList>
    </citation>
    <scope>IDENTIFICATION</scope>
</reference>
<evidence type="ECO:0000256" key="1">
    <source>
        <dbReference type="SAM" id="MobiDB-lite"/>
    </source>
</evidence>
<dbReference type="PANTHER" id="PTHR47743:SF1">
    <property type="entry name" value="CRACD-LIKE PROTEIN"/>
    <property type="match status" value="1"/>
</dbReference>
<dbReference type="OrthoDB" id="9944945at2759"/>
<feature type="compositionally biased region" description="Basic and acidic residues" evidence="1">
    <location>
        <begin position="129"/>
        <end position="142"/>
    </location>
</feature>
<dbReference type="Pfam" id="PF15262">
    <property type="entry name" value="DUF4592"/>
    <property type="match status" value="1"/>
</dbReference>
<sequence>MENLPGDTDEAPEDSTGRKKSKLKSLKTRIFGRSKRTGEEEKTKLSQSASDITAAKRLGSEEDLECSQVMMGSRAMSHDSIFLADQATIDAEPARVLSQENVHSKIKALQMKLQQQKMHLGPPPMVFPKRSEDTSPHLEDNLPRSPPDTPEEDSTLQDACFKMPSHDRPLSPIPKSAPIKSAPLSSALVLPQSVPTNTSSSTSELPLDFSTPAKFTPCLDTSAARHRMHIKPKKQRASTKKTITANQSQPITDQFQLVKEEEQMLSVQEEVEVETEQRKDDIYCSPLNSAAVTTQSSSTGYDHVLPGASSGAHQIVCPTLNNRTDPLPNEQLHTFMESEFREKSERVLETQAVNQDKGSNPFKSELAEVSSNQLPTSSAKHLLDHQQAQVEAESIQKLKRPAPGSGSFHFTINTAKNQAAERPRSGSFVEVLEQAQARQKRLKEAEERKEDLKGLQGKGGSFTVGRLRQEGTRVTPWDRRDSLKKVEHSQGAMVMSGDAKKVQEEEGKAAFGIKLRSTSQSVRVLSDSLTGPQSKSEEDQGASKSVVNMADKLPANISTFSKELRVTDPADLPHPVRQNAPVTEDPHATPTTVPMTFLTSKEAASTLKSQDPPPAPQTTEVSWMSLAIEKTRSLQQLVTRRFPREFTGTQTAGRTQAQVQSTGQTDEALTVEGVKPQQSVLNQQSADTVKAEKPPSTSQMQTVKSFPVKISTASPVLSNTPGEAKTIKPTTEEQSQASTAQSISQPASHPPVQTNPRTNLPPQRTLVQAETAVHSTQPQSFLNQQQPAWRFNSLKLTASGPTSSLVSQAVVPSSVTALEKGERDASGPNEAPPISIRKAVWSGSVNERAAFLERHAEWTSSSGPSGVEMKKTQPEVQTSTESAAFAKIAPPIRDTAAEGRQGRKPEESVPTKILERPREDKWMRKSTEKSSSPSSSPLLSSVLAVSESSQPSWMEMAKRKSMAWSDKTMD</sequence>
<dbReference type="Proteomes" id="UP000694680">
    <property type="component" value="Chromosome 21"/>
</dbReference>
<dbReference type="PANTHER" id="PTHR47743">
    <property type="entry name" value="KIAA1210 / KIAA1211 FAMILY MEMBER"/>
    <property type="match status" value="1"/>
</dbReference>
<feature type="region of interest" description="Disordered" evidence="1">
    <location>
        <begin position="569"/>
        <end position="593"/>
    </location>
</feature>
<feature type="compositionally biased region" description="Basic residues" evidence="1">
    <location>
        <begin position="18"/>
        <end position="35"/>
    </location>
</feature>
<feature type="compositionally biased region" description="Basic and acidic residues" evidence="1">
    <location>
        <begin position="467"/>
        <end position="488"/>
    </location>
</feature>
<feature type="compositionally biased region" description="Low complexity" evidence="1">
    <location>
        <begin position="734"/>
        <end position="747"/>
    </location>
</feature>
<dbReference type="CTD" id="101883152"/>
<feature type="compositionally biased region" description="Basic and acidic residues" evidence="1">
    <location>
        <begin position="442"/>
        <end position="453"/>
    </location>
</feature>
<reference evidence="3" key="3">
    <citation type="submission" date="2025-09" db="UniProtKB">
        <authorList>
            <consortium name="Ensembl"/>
        </authorList>
    </citation>
    <scope>IDENTIFICATION</scope>
</reference>
<dbReference type="RefSeq" id="XP_028292627.1">
    <property type="nucleotide sequence ID" value="XM_028436826.1"/>
</dbReference>
<accession>A0A8C5GGX8</accession>
<reference evidence="3" key="1">
    <citation type="submission" date="2020-06" db="EMBL/GenBank/DDBJ databases">
        <authorList>
            <consortium name="Wellcome Sanger Institute Data Sharing"/>
        </authorList>
    </citation>
    <scope>NUCLEOTIDE SEQUENCE [LARGE SCALE GENOMIC DNA]</scope>
</reference>
<feature type="region of interest" description="Disordered" evidence="1">
    <location>
        <begin position="521"/>
        <end position="544"/>
    </location>
</feature>
<dbReference type="Ensembl" id="ENSGWIT00000032783.1">
    <property type="protein sequence ID" value="ENSGWIP00000030064.1"/>
    <property type="gene ID" value="ENSGWIG00000015649.1"/>
</dbReference>
<feature type="region of interest" description="Disordered" evidence="1">
    <location>
        <begin position="229"/>
        <end position="248"/>
    </location>
</feature>
<feature type="compositionally biased region" description="Polar residues" evidence="1">
    <location>
        <begin position="695"/>
        <end position="704"/>
    </location>
</feature>
<organism evidence="3 4">
    <name type="scientific">Gouania willdenowi</name>
    <name type="common">Blunt-snouted clingfish</name>
    <name type="synonym">Lepadogaster willdenowi</name>
    <dbReference type="NCBI Taxonomy" id="441366"/>
    <lineage>
        <taxon>Eukaryota</taxon>
        <taxon>Metazoa</taxon>
        <taxon>Chordata</taxon>
        <taxon>Craniata</taxon>
        <taxon>Vertebrata</taxon>
        <taxon>Euteleostomi</taxon>
        <taxon>Actinopterygii</taxon>
        <taxon>Neopterygii</taxon>
        <taxon>Teleostei</taxon>
        <taxon>Neoteleostei</taxon>
        <taxon>Acanthomorphata</taxon>
        <taxon>Ovalentaria</taxon>
        <taxon>Blenniimorphae</taxon>
        <taxon>Blenniiformes</taxon>
        <taxon>Gobiesocoidei</taxon>
        <taxon>Gobiesocidae</taxon>
        <taxon>Gobiesocinae</taxon>
        <taxon>Gouania</taxon>
    </lineage>
</organism>
<evidence type="ECO:0000313" key="4">
    <source>
        <dbReference type="Proteomes" id="UP000694680"/>
    </source>
</evidence>
<feature type="region of interest" description="Disordered" evidence="1">
    <location>
        <begin position="1"/>
        <end position="62"/>
    </location>
</feature>
<feature type="compositionally biased region" description="Polar residues" evidence="1">
    <location>
        <begin position="521"/>
        <end position="534"/>
    </location>
</feature>
<dbReference type="AlphaFoldDB" id="A0A8C5GGX8"/>
<feature type="region of interest" description="Disordered" evidence="1">
    <location>
        <begin position="645"/>
        <end position="785"/>
    </location>
</feature>
<feature type="domain" description="DUF4592" evidence="2">
    <location>
        <begin position="116"/>
        <end position="240"/>
    </location>
</feature>
<dbReference type="InterPro" id="IPR028030">
    <property type="entry name" value="DUF4592"/>
</dbReference>
<proteinExistence type="predicted"/>
<feature type="region of interest" description="Disordered" evidence="1">
    <location>
        <begin position="442"/>
        <end position="503"/>
    </location>
</feature>
<evidence type="ECO:0000313" key="3">
    <source>
        <dbReference type="Ensembl" id="ENSGWIP00000030064.1"/>
    </source>
</evidence>
<feature type="compositionally biased region" description="Polar residues" evidence="1">
    <location>
        <begin position="751"/>
        <end position="785"/>
    </location>
</feature>
<name>A0A8C5GGX8_GOUWI</name>
<dbReference type="InterPro" id="IPR026713">
    <property type="entry name" value="CRACD-like"/>
</dbReference>
<evidence type="ECO:0000259" key="2">
    <source>
        <dbReference type="Pfam" id="PF15262"/>
    </source>
</evidence>
<feature type="compositionally biased region" description="Low complexity" evidence="1">
    <location>
        <begin position="930"/>
        <end position="952"/>
    </location>
</feature>
<gene>
    <name evidence="3" type="primary">cracdla</name>
</gene>
<feature type="compositionally biased region" description="Basic and acidic residues" evidence="1">
    <location>
        <begin position="895"/>
        <end position="928"/>
    </location>
</feature>
<feature type="region of interest" description="Disordered" evidence="1">
    <location>
        <begin position="114"/>
        <end position="179"/>
    </location>
</feature>
<dbReference type="RefSeq" id="XP_028292626.1">
    <property type="nucleotide sequence ID" value="XM_028436825.1"/>
</dbReference>
<feature type="compositionally biased region" description="Polar residues" evidence="1">
    <location>
        <begin position="711"/>
        <end position="721"/>
    </location>
</feature>
<feature type="compositionally biased region" description="Basic residues" evidence="1">
    <location>
        <begin position="229"/>
        <end position="239"/>
    </location>
</feature>
<keyword evidence="4" id="KW-1185">Reference proteome</keyword>